<dbReference type="AlphaFoldDB" id="A0AAN6PZA6"/>
<protein>
    <submittedName>
        <fullName evidence="2">Uncharacterized protein</fullName>
    </submittedName>
</protein>
<dbReference type="Proteomes" id="UP001305647">
    <property type="component" value="Unassembled WGS sequence"/>
</dbReference>
<name>A0AAN6PZA6_9PEZI</name>
<sequence>MCLTSERPCHHALSIGGRTMSHPSNREDSPPSILCILPTPYAMSGMPCPVCHALYITMLRRPMPLPEYTHDRITHHLPSPLAGHAQIPTLMISPTPQMPPPPPNHHKSTNPQPQKRAATFPLSTSRRAASPPSVMPTKTQPNDDGPRPRPRPRAQPIDKDGSSHSISYPCQCSCMV</sequence>
<accession>A0AAN6PZA6</accession>
<dbReference type="EMBL" id="MU863645">
    <property type="protein sequence ID" value="KAK4099861.1"/>
    <property type="molecule type" value="Genomic_DNA"/>
</dbReference>
<evidence type="ECO:0000313" key="3">
    <source>
        <dbReference type="Proteomes" id="UP001305647"/>
    </source>
</evidence>
<feature type="region of interest" description="Disordered" evidence="1">
    <location>
        <begin position="91"/>
        <end position="165"/>
    </location>
</feature>
<evidence type="ECO:0000256" key="1">
    <source>
        <dbReference type="SAM" id="MobiDB-lite"/>
    </source>
</evidence>
<keyword evidence="3" id="KW-1185">Reference proteome</keyword>
<evidence type="ECO:0000313" key="2">
    <source>
        <dbReference type="EMBL" id="KAK4099861.1"/>
    </source>
</evidence>
<comment type="caution">
    <text evidence="2">The sequence shown here is derived from an EMBL/GenBank/DDBJ whole genome shotgun (WGS) entry which is preliminary data.</text>
</comment>
<reference evidence="2" key="1">
    <citation type="journal article" date="2023" name="Mol. Phylogenet. Evol.">
        <title>Genome-scale phylogeny and comparative genomics of the fungal order Sordariales.</title>
        <authorList>
            <person name="Hensen N."/>
            <person name="Bonometti L."/>
            <person name="Westerberg I."/>
            <person name="Brannstrom I.O."/>
            <person name="Guillou S."/>
            <person name="Cros-Aarteil S."/>
            <person name="Calhoun S."/>
            <person name="Haridas S."/>
            <person name="Kuo A."/>
            <person name="Mondo S."/>
            <person name="Pangilinan J."/>
            <person name="Riley R."/>
            <person name="LaButti K."/>
            <person name="Andreopoulos B."/>
            <person name="Lipzen A."/>
            <person name="Chen C."/>
            <person name="Yan M."/>
            <person name="Daum C."/>
            <person name="Ng V."/>
            <person name="Clum A."/>
            <person name="Steindorff A."/>
            <person name="Ohm R.A."/>
            <person name="Martin F."/>
            <person name="Silar P."/>
            <person name="Natvig D.O."/>
            <person name="Lalanne C."/>
            <person name="Gautier V."/>
            <person name="Ament-Velasquez S.L."/>
            <person name="Kruys A."/>
            <person name="Hutchinson M.I."/>
            <person name="Powell A.J."/>
            <person name="Barry K."/>
            <person name="Miller A.N."/>
            <person name="Grigoriev I.V."/>
            <person name="Debuchy R."/>
            <person name="Gladieux P."/>
            <person name="Hiltunen Thoren M."/>
            <person name="Johannesson H."/>
        </authorList>
    </citation>
    <scope>NUCLEOTIDE SEQUENCE</scope>
    <source>
        <strain evidence="2">CBS 757.83</strain>
    </source>
</reference>
<reference evidence="2" key="2">
    <citation type="submission" date="2023-05" db="EMBL/GenBank/DDBJ databases">
        <authorList>
            <consortium name="Lawrence Berkeley National Laboratory"/>
            <person name="Steindorff A."/>
            <person name="Hensen N."/>
            <person name="Bonometti L."/>
            <person name="Westerberg I."/>
            <person name="Brannstrom I.O."/>
            <person name="Guillou S."/>
            <person name="Cros-Aarteil S."/>
            <person name="Calhoun S."/>
            <person name="Haridas S."/>
            <person name="Kuo A."/>
            <person name="Mondo S."/>
            <person name="Pangilinan J."/>
            <person name="Riley R."/>
            <person name="Labutti K."/>
            <person name="Andreopoulos B."/>
            <person name="Lipzen A."/>
            <person name="Chen C."/>
            <person name="Yanf M."/>
            <person name="Daum C."/>
            <person name="Ng V."/>
            <person name="Clum A."/>
            <person name="Ohm R."/>
            <person name="Martin F."/>
            <person name="Silar P."/>
            <person name="Natvig D."/>
            <person name="Lalanne C."/>
            <person name="Gautier V."/>
            <person name="Ament-Velasquez S.L."/>
            <person name="Kruys A."/>
            <person name="Hutchinson M.I."/>
            <person name="Powell A.J."/>
            <person name="Barry K."/>
            <person name="Miller A.N."/>
            <person name="Grigoriev I.V."/>
            <person name="Debuchy R."/>
            <person name="Gladieux P."/>
            <person name="Thoren M.H."/>
            <person name="Johannesson H."/>
        </authorList>
    </citation>
    <scope>NUCLEOTIDE SEQUENCE</scope>
    <source>
        <strain evidence="2">CBS 757.83</strain>
    </source>
</reference>
<organism evidence="2 3">
    <name type="scientific">Parathielavia hyrcaniae</name>
    <dbReference type="NCBI Taxonomy" id="113614"/>
    <lineage>
        <taxon>Eukaryota</taxon>
        <taxon>Fungi</taxon>
        <taxon>Dikarya</taxon>
        <taxon>Ascomycota</taxon>
        <taxon>Pezizomycotina</taxon>
        <taxon>Sordariomycetes</taxon>
        <taxon>Sordariomycetidae</taxon>
        <taxon>Sordariales</taxon>
        <taxon>Chaetomiaceae</taxon>
        <taxon>Parathielavia</taxon>
    </lineage>
</organism>
<gene>
    <name evidence="2" type="ORF">N658DRAFT_147206</name>
</gene>
<proteinExistence type="predicted"/>